<evidence type="ECO:0000313" key="10">
    <source>
        <dbReference type="Proteomes" id="UP000230094"/>
    </source>
</evidence>
<dbReference type="PRINTS" id="PR01806">
    <property type="entry name" value="VIRFACTRMVIN"/>
</dbReference>
<dbReference type="Pfam" id="PF03023">
    <property type="entry name" value="MurJ"/>
    <property type="match status" value="1"/>
</dbReference>
<keyword evidence="4" id="KW-0133">Cell shape</keyword>
<keyword evidence="3 8" id="KW-0812">Transmembrane</keyword>
<dbReference type="GO" id="GO:0008360">
    <property type="term" value="P:regulation of cell shape"/>
    <property type="evidence" value="ECO:0007669"/>
    <property type="project" value="UniProtKB-KW"/>
</dbReference>
<dbReference type="GO" id="GO:0009252">
    <property type="term" value="P:peptidoglycan biosynthetic process"/>
    <property type="evidence" value="ECO:0007669"/>
    <property type="project" value="UniProtKB-KW"/>
</dbReference>
<dbReference type="EMBL" id="PFCQ01000002">
    <property type="protein sequence ID" value="PIR68566.1"/>
    <property type="molecule type" value="Genomic_DNA"/>
</dbReference>
<feature type="transmembrane region" description="Helical" evidence="8">
    <location>
        <begin position="479"/>
        <end position="500"/>
    </location>
</feature>
<organism evidence="9 10">
    <name type="scientific">Candidatus Nomurabacteria bacterium CG10_big_fil_rev_8_21_14_0_10_35_16</name>
    <dbReference type="NCBI Taxonomy" id="1974731"/>
    <lineage>
        <taxon>Bacteria</taxon>
        <taxon>Candidatus Nomuraibacteriota</taxon>
    </lineage>
</organism>
<evidence type="ECO:0000256" key="5">
    <source>
        <dbReference type="ARBA" id="ARBA00022984"/>
    </source>
</evidence>
<feature type="transmembrane region" description="Helical" evidence="8">
    <location>
        <begin position="168"/>
        <end position="189"/>
    </location>
</feature>
<evidence type="ECO:0000256" key="1">
    <source>
        <dbReference type="ARBA" id="ARBA00004651"/>
    </source>
</evidence>
<dbReference type="Proteomes" id="UP000230094">
    <property type="component" value="Unassembled WGS sequence"/>
</dbReference>
<evidence type="ECO:0000256" key="2">
    <source>
        <dbReference type="ARBA" id="ARBA00022475"/>
    </source>
</evidence>
<dbReference type="AlphaFoldDB" id="A0A2H0TC23"/>
<reference evidence="10" key="1">
    <citation type="submission" date="2017-09" db="EMBL/GenBank/DDBJ databases">
        <title>Depth-based differentiation of microbial function through sediment-hosted aquifers and enrichment of novel symbionts in the deep terrestrial subsurface.</title>
        <authorList>
            <person name="Probst A.J."/>
            <person name="Ladd B."/>
            <person name="Jarett J.K."/>
            <person name="Geller-Mcgrath D.E."/>
            <person name="Sieber C.M.K."/>
            <person name="Emerson J.B."/>
            <person name="Anantharaman K."/>
            <person name="Thomas B.C."/>
            <person name="Malmstrom R."/>
            <person name="Stieglmeier M."/>
            <person name="Klingl A."/>
            <person name="Woyke T."/>
            <person name="Ryan C.M."/>
            <person name="Banfield J.F."/>
        </authorList>
    </citation>
    <scope>NUCLEOTIDE SEQUENCE [LARGE SCALE GENOMIC DNA]</scope>
</reference>
<dbReference type="PANTHER" id="PTHR47019:SF1">
    <property type="entry name" value="LIPID II FLIPPASE MURJ"/>
    <property type="match status" value="1"/>
</dbReference>
<feature type="transmembrane region" description="Helical" evidence="8">
    <location>
        <begin position="506"/>
        <end position="530"/>
    </location>
</feature>
<feature type="transmembrane region" description="Helical" evidence="8">
    <location>
        <begin position="57"/>
        <end position="80"/>
    </location>
</feature>
<comment type="subcellular location">
    <subcellularLocation>
        <location evidence="1">Cell membrane</location>
        <topology evidence="1">Multi-pass membrane protein</topology>
    </subcellularLocation>
</comment>
<feature type="transmembrane region" description="Helical" evidence="8">
    <location>
        <begin position="358"/>
        <end position="379"/>
    </location>
</feature>
<dbReference type="InterPro" id="IPR004268">
    <property type="entry name" value="MurJ"/>
</dbReference>
<evidence type="ECO:0000256" key="3">
    <source>
        <dbReference type="ARBA" id="ARBA00022692"/>
    </source>
</evidence>
<evidence type="ECO:0000256" key="7">
    <source>
        <dbReference type="ARBA" id="ARBA00023136"/>
    </source>
</evidence>
<evidence type="ECO:0000256" key="4">
    <source>
        <dbReference type="ARBA" id="ARBA00022960"/>
    </source>
</evidence>
<evidence type="ECO:0000313" key="9">
    <source>
        <dbReference type="EMBL" id="PIR68566.1"/>
    </source>
</evidence>
<feature type="transmembrane region" description="Helical" evidence="8">
    <location>
        <begin position="237"/>
        <end position="263"/>
    </location>
</feature>
<name>A0A2H0TC23_9BACT</name>
<dbReference type="GO" id="GO:0015648">
    <property type="term" value="F:lipid-linked peptidoglycan transporter activity"/>
    <property type="evidence" value="ECO:0007669"/>
    <property type="project" value="TreeGrafter"/>
</dbReference>
<keyword evidence="7 8" id="KW-0472">Membrane</keyword>
<feature type="transmembrane region" description="Helical" evidence="8">
    <location>
        <begin position="143"/>
        <end position="161"/>
    </location>
</feature>
<evidence type="ECO:0000256" key="6">
    <source>
        <dbReference type="ARBA" id="ARBA00022989"/>
    </source>
</evidence>
<feature type="transmembrane region" description="Helical" evidence="8">
    <location>
        <begin position="391"/>
        <end position="411"/>
    </location>
</feature>
<accession>A0A2H0TC23</accession>
<dbReference type="InterPro" id="IPR051050">
    <property type="entry name" value="Lipid_II_flippase_MurJ/MviN"/>
</dbReference>
<feature type="transmembrane region" description="Helical" evidence="8">
    <location>
        <begin position="322"/>
        <end position="346"/>
    </location>
</feature>
<feature type="transmembrane region" description="Helical" evidence="8">
    <location>
        <begin position="438"/>
        <end position="459"/>
    </location>
</feature>
<proteinExistence type="predicted"/>
<protein>
    <recommendedName>
        <fullName evidence="11">Lipid II flippase MurJ</fullName>
    </recommendedName>
</protein>
<evidence type="ECO:0000256" key="8">
    <source>
        <dbReference type="SAM" id="Phobius"/>
    </source>
</evidence>
<gene>
    <name evidence="9" type="ORF">COU49_00190</name>
</gene>
<feature type="transmembrane region" description="Helical" evidence="8">
    <location>
        <begin position="195"/>
        <end position="216"/>
    </location>
</feature>
<evidence type="ECO:0008006" key="11">
    <source>
        <dbReference type="Google" id="ProtNLM"/>
    </source>
</evidence>
<sequence>MEKIFKFFGKEYGNINQAALLLGLFAFFSQVLGLIRDRLLAHFIGPGQTLDIYYAAFRIPDFIFISIASLASITVIIPFLADRMKEGVVTVPARKFLNDIFTVFLSTIVLISVIVFFLMPFLINFITPGFSPLIQSKVVEMSRIMLLSPILMGLSNLFSTVTQLFRKFFIYSLSPIFYNIGIILGIIIFYPLFGIYGLALGVVVGALMHLIIQLTSSKYCGFSPRFSFSINFHDIKLAVLTSFPRTLGLAMNNLALIAIIAFASFFKSGSISIFNLSLNLQSVPLNIIGISYAVAAFPTLVKSFSNGKNSEFKDHLVRAARAIVFWSIPITFIFIVVRAQIVRVVLGSPSFSWENTRLVAASLAIFSVSILAQGMIALLSRAHYARGDTKTPLFINIFSSVAIIFFAYGFIHLFNNVLLFQYFIESILKVSDIPGTEVLMLPLAYSSGTILNFIIHWYFAKKEFTKGEPFISKVFFQSLGASFFLGFITYLSLNIFSLIFGTTTFLGIFFQGLISVIFGVLVAAVVLYLLKNQEFRELINTLRTKFWRAKILAPSQEGL</sequence>
<comment type="caution">
    <text evidence="9">The sequence shown here is derived from an EMBL/GenBank/DDBJ whole genome shotgun (WGS) entry which is preliminary data.</text>
</comment>
<keyword evidence="2" id="KW-1003">Cell membrane</keyword>
<keyword evidence="6 8" id="KW-1133">Transmembrane helix</keyword>
<keyword evidence="5" id="KW-0573">Peptidoglycan synthesis</keyword>
<feature type="transmembrane region" description="Helical" evidence="8">
    <location>
        <begin position="100"/>
        <end position="123"/>
    </location>
</feature>
<dbReference type="GO" id="GO:0034204">
    <property type="term" value="P:lipid translocation"/>
    <property type="evidence" value="ECO:0007669"/>
    <property type="project" value="TreeGrafter"/>
</dbReference>
<feature type="transmembrane region" description="Helical" evidence="8">
    <location>
        <begin position="283"/>
        <end position="301"/>
    </location>
</feature>
<dbReference type="GO" id="GO:0005886">
    <property type="term" value="C:plasma membrane"/>
    <property type="evidence" value="ECO:0007669"/>
    <property type="project" value="UniProtKB-SubCell"/>
</dbReference>
<dbReference type="PANTHER" id="PTHR47019">
    <property type="entry name" value="LIPID II FLIPPASE MURJ"/>
    <property type="match status" value="1"/>
</dbReference>